<organism evidence="7 8">
    <name type="scientific">Acidisphaera rubrifaciens HS-AP3</name>
    <dbReference type="NCBI Taxonomy" id="1231350"/>
    <lineage>
        <taxon>Bacteria</taxon>
        <taxon>Pseudomonadati</taxon>
        <taxon>Pseudomonadota</taxon>
        <taxon>Alphaproteobacteria</taxon>
        <taxon>Acetobacterales</taxon>
        <taxon>Acetobacteraceae</taxon>
        <taxon>Acidisphaera</taxon>
    </lineage>
</organism>
<dbReference type="Pfam" id="PF25954">
    <property type="entry name" value="Beta-barrel_RND_2"/>
    <property type="match status" value="1"/>
</dbReference>
<keyword evidence="2" id="KW-0175">Coiled coil</keyword>
<dbReference type="Gene3D" id="2.40.30.170">
    <property type="match status" value="1"/>
</dbReference>
<protein>
    <submittedName>
        <fullName evidence="7">Multidrug resistance efflux pump HlyD</fullName>
    </submittedName>
</protein>
<keyword evidence="4" id="KW-0472">Membrane</keyword>
<dbReference type="InterPro" id="IPR058625">
    <property type="entry name" value="MdtA-like_BSH"/>
</dbReference>
<feature type="region of interest" description="Disordered" evidence="3">
    <location>
        <begin position="1"/>
        <end position="38"/>
    </location>
</feature>
<evidence type="ECO:0000313" key="7">
    <source>
        <dbReference type="EMBL" id="GAN78075.1"/>
    </source>
</evidence>
<dbReference type="InterPro" id="IPR050739">
    <property type="entry name" value="MFP"/>
</dbReference>
<dbReference type="InterPro" id="IPR058792">
    <property type="entry name" value="Beta-barrel_RND_2"/>
</dbReference>
<feature type="domain" description="CusB-like beta-barrel" evidence="6">
    <location>
        <begin position="280"/>
        <end position="325"/>
    </location>
</feature>
<dbReference type="Proteomes" id="UP000032680">
    <property type="component" value="Unassembled WGS sequence"/>
</dbReference>
<feature type="domain" description="Multidrug resistance protein MdtA-like barrel-sandwich hybrid" evidence="5">
    <location>
        <begin position="85"/>
        <end position="276"/>
    </location>
</feature>
<evidence type="ECO:0000256" key="2">
    <source>
        <dbReference type="SAM" id="Coils"/>
    </source>
</evidence>
<evidence type="ECO:0000259" key="6">
    <source>
        <dbReference type="Pfam" id="PF25954"/>
    </source>
</evidence>
<feature type="compositionally biased region" description="Low complexity" evidence="3">
    <location>
        <begin position="11"/>
        <end position="21"/>
    </location>
</feature>
<dbReference type="SUPFAM" id="SSF111369">
    <property type="entry name" value="HlyD-like secretion proteins"/>
    <property type="match status" value="1"/>
</dbReference>
<feature type="coiled-coil region" evidence="2">
    <location>
        <begin position="184"/>
        <end position="211"/>
    </location>
</feature>
<evidence type="ECO:0000256" key="3">
    <source>
        <dbReference type="SAM" id="MobiDB-lite"/>
    </source>
</evidence>
<comment type="subcellular location">
    <subcellularLocation>
        <location evidence="1">Cell envelope</location>
    </subcellularLocation>
</comment>
<reference evidence="7 8" key="1">
    <citation type="submission" date="2012-11" db="EMBL/GenBank/DDBJ databases">
        <title>Whole genome sequence of Acidisphaera rubrifaciens HS-AP3.</title>
        <authorList>
            <person name="Azuma Y."/>
            <person name="Higashiura N."/>
            <person name="Hirakawa H."/>
            <person name="Matsushita K."/>
        </authorList>
    </citation>
    <scope>NUCLEOTIDE SEQUENCE [LARGE SCALE GENOMIC DNA]</scope>
    <source>
        <strain evidence="7 8">HS-AP3</strain>
    </source>
</reference>
<dbReference type="PRINTS" id="PR01490">
    <property type="entry name" value="RTXTOXIND"/>
</dbReference>
<keyword evidence="8" id="KW-1185">Reference proteome</keyword>
<dbReference type="OrthoDB" id="9811754at2"/>
<dbReference type="RefSeq" id="WP_084623704.1">
    <property type="nucleotide sequence ID" value="NZ_BANB01000607.1"/>
</dbReference>
<proteinExistence type="predicted"/>
<dbReference type="Gene3D" id="2.40.50.100">
    <property type="match status" value="1"/>
</dbReference>
<dbReference type="GO" id="GO:0055085">
    <property type="term" value="P:transmembrane transport"/>
    <property type="evidence" value="ECO:0007669"/>
    <property type="project" value="InterPro"/>
</dbReference>
<evidence type="ECO:0000256" key="1">
    <source>
        <dbReference type="ARBA" id="ARBA00004196"/>
    </source>
</evidence>
<dbReference type="PANTHER" id="PTHR30386">
    <property type="entry name" value="MEMBRANE FUSION SUBUNIT OF EMRAB-TOLC MULTIDRUG EFFLUX PUMP"/>
    <property type="match status" value="1"/>
</dbReference>
<evidence type="ECO:0000259" key="5">
    <source>
        <dbReference type="Pfam" id="PF25917"/>
    </source>
</evidence>
<keyword evidence="4" id="KW-1133">Transmembrane helix</keyword>
<evidence type="ECO:0000313" key="8">
    <source>
        <dbReference type="Proteomes" id="UP000032680"/>
    </source>
</evidence>
<feature type="region of interest" description="Disordered" evidence="3">
    <location>
        <begin position="353"/>
        <end position="372"/>
    </location>
</feature>
<feature type="transmembrane region" description="Helical" evidence="4">
    <location>
        <begin position="50"/>
        <end position="68"/>
    </location>
</feature>
<keyword evidence="4" id="KW-0812">Transmembrane</keyword>
<dbReference type="GO" id="GO:0030313">
    <property type="term" value="C:cell envelope"/>
    <property type="evidence" value="ECO:0007669"/>
    <property type="project" value="UniProtKB-SubCell"/>
</dbReference>
<dbReference type="PANTHER" id="PTHR30386:SF19">
    <property type="entry name" value="MULTIDRUG EXPORT PROTEIN EMRA-RELATED"/>
    <property type="match status" value="1"/>
</dbReference>
<gene>
    <name evidence="7" type="ORF">Asru_0607_02</name>
</gene>
<evidence type="ECO:0000256" key="4">
    <source>
        <dbReference type="SAM" id="Phobius"/>
    </source>
</evidence>
<sequence length="404" mass="43646">MPDDGSGPSYPETAEAPATTAKPLAGRTTYAGGTALHPARPRARRRRLRALLFLLLPVALLALGAWYMSGGQTMSTDDAYVEADKVGIATDVSGIVDRVEVTDNQHVAAGQVLYRLRALPYRIALDHATADLGVVRNELEAQRDAYRDMQSQILRGQADVDYYKTQLRRQHDLLAAHVASQESYETANRNLVDAQQKLASLRQQLAGLGAALSGDPDMPVERQPRYRVALAARDEAQRQLDHTVVTAPFAGIVTNVPAIAPGKYLAAAATAFFLVATDHVWVEAEPKETELTYVRPGQTAVISVDTYPDVTWTGTVESISPAAAQEFALLPAQNTSGNWVKVVQRIPMRIRVDTPAPDGAAGPGGDRRPPLRAGMSVEVEIRTGHTRAFPGFLTALFRSGRAAP</sequence>
<name>A0A0D6P8G7_9PROT</name>
<dbReference type="Pfam" id="PF25917">
    <property type="entry name" value="BSH_RND"/>
    <property type="match status" value="1"/>
</dbReference>
<accession>A0A0D6P8G7</accession>
<comment type="caution">
    <text evidence="7">The sequence shown here is derived from an EMBL/GenBank/DDBJ whole genome shotgun (WGS) entry which is preliminary data.</text>
</comment>
<dbReference type="EMBL" id="BANB01000607">
    <property type="protein sequence ID" value="GAN78075.1"/>
    <property type="molecule type" value="Genomic_DNA"/>
</dbReference>
<dbReference type="AlphaFoldDB" id="A0A0D6P8G7"/>